<protein>
    <submittedName>
        <fullName evidence="4">Glutathione synthase/Ribosomal protein S6 modification enzyme (Glutaminyl transferase)</fullName>
    </submittedName>
</protein>
<dbReference type="GO" id="GO:0005737">
    <property type="term" value="C:cytoplasm"/>
    <property type="evidence" value="ECO:0007669"/>
    <property type="project" value="TreeGrafter"/>
</dbReference>
<organism evidence="4 5">
    <name type="scientific">Hahella chejuensis (strain KCTC 2396)</name>
    <dbReference type="NCBI Taxonomy" id="349521"/>
    <lineage>
        <taxon>Bacteria</taxon>
        <taxon>Pseudomonadati</taxon>
        <taxon>Pseudomonadota</taxon>
        <taxon>Gammaproteobacteria</taxon>
        <taxon>Oceanospirillales</taxon>
        <taxon>Hahellaceae</taxon>
        <taxon>Hahella</taxon>
    </lineage>
</organism>
<proteinExistence type="predicted"/>
<dbReference type="HOGENOM" id="CLU_016765_0_0_6"/>
<dbReference type="AlphaFoldDB" id="Q2SIX2"/>
<dbReference type="RefSeq" id="WP_011396471.1">
    <property type="nucleotide sequence ID" value="NC_007645.1"/>
</dbReference>
<evidence type="ECO:0000256" key="1">
    <source>
        <dbReference type="ARBA" id="ARBA00023211"/>
    </source>
</evidence>
<accession>Q2SIX2</accession>
<dbReference type="STRING" id="349521.HCH_02610"/>
<dbReference type="Gene3D" id="3.30.1490.20">
    <property type="entry name" value="ATP-grasp fold, A domain"/>
    <property type="match status" value="1"/>
</dbReference>
<keyword evidence="1" id="KW-0464">Manganese</keyword>
<dbReference type="Pfam" id="PF08443">
    <property type="entry name" value="RimK"/>
    <property type="match status" value="1"/>
</dbReference>
<dbReference type="Proteomes" id="UP000000238">
    <property type="component" value="Chromosome"/>
</dbReference>
<dbReference type="eggNOG" id="COG0189">
    <property type="taxonomic scope" value="Bacteria"/>
</dbReference>
<keyword evidence="2" id="KW-0547">Nucleotide-binding</keyword>
<dbReference type="InterPro" id="IPR013651">
    <property type="entry name" value="ATP-grasp_RimK-type"/>
</dbReference>
<keyword evidence="5" id="KW-1185">Reference proteome</keyword>
<evidence type="ECO:0000256" key="2">
    <source>
        <dbReference type="PROSITE-ProRule" id="PRU00409"/>
    </source>
</evidence>
<dbReference type="InterPro" id="IPR013815">
    <property type="entry name" value="ATP_grasp_subdomain_1"/>
</dbReference>
<evidence type="ECO:0000259" key="3">
    <source>
        <dbReference type="PROSITE" id="PS50975"/>
    </source>
</evidence>
<dbReference type="InterPro" id="IPR025839">
    <property type="entry name" value="RLAN_dom"/>
</dbReference>
<dbReference type="Gene3D" id="3.30.470.20">
    <property type="entry name" value="ATP-grasp fold, B domain"/>
    <property type="match status" value="1"/>
</dbReference>
<name>Q2SIX2_HAHCH</name>
<dbReference type="GO" id="GO:0018169">
    <property type="term" value="F:ribosomal S6-glutamic acid ligase activity"/>
    <property type="evidence" value="ECO:0007669"/>
    <property type="project" value="TreeGrafter"/>
</dbReference>
<dbReference type="Pfam" id="PF14401">
    <property type="entry name" value="RLAN"/>
    <property type="match status" value="1"/>
</dbReference>
<keyword evidence="4" id="KW-0808">Transferase</keyword>
<dbReference type="PROSITE" id="PS50975">
    <property type="entry name" value="ATP_GRASP"/>
    <property type="match status" value="1"/>
</dbReference>
<dbReference type="KEGG" id="hch:HCH_02610"/>
<dbReference type="InterPro" id="IPR011761">
    <property type="entry name" value="ATP-grasp"/>
</dbReference>
<dbReference type="GO" id="GO:0046872">
    <property type="term" value="F:metal ion binding"/>
    <property type="evidence" value="ECO:0007669"/>
    <property type="project" value="InterPro"/>
</dbReference>
<dbReference type="OrthoDB" id="9800957at2"/>
<evidence type="ECO:0000313" key="5">
    <source>
        <dbReference type="Proteomes" id="UP000000238"/>
    </source>
</evidence>
<dbReference type="GO" id="GO:0009432">
    <property type="term" value="P:SOS response"/>
    <property type="evidence" value="ECO:0007669"/>
    <property type="project" value="TreeGrafter"/>
</dbReference>
<gene>
    <name evidence="4" type="ordered locus">HCH_02610</name>
</gene>
<dbReference type="GO" id="GO:0016740">
    <property type="term" value="F:transferase activity"/>
    <property type="evidence" value="ECO:0007669"/>
    <property type="project" value="UniProtKB-KW"/>
</dbReference>
<evidence type="ECO:0000313" key="4">
    <source>
        <dbReference type="EMBL" id="ABC29402.1"/>
    </source>
</evidence>
<sequence length="490" mass="55631">MSRLYIVVESLKDWTPYYPSEDVISFEDYLALPINKNDRVRLINLCRSYKYLSKGYYCSLLAEARGHHVIPSVRTLNEIEKRSLYSLILDLDDDTALSALKKLANKPDQELTFRCFFGKTSDPDLEPLGALVFEKLPCPVVEVEIEQKGGWKLSAMRPISHKGFDDQEQTLFANSLDAFSRKVWRKPKERKKYRYDMAVLVNPKEEMPPSDKGALKKLAKVGKQLGVAVDLIEPKDYQRIPEYDMLFIRETTAIDHHTFKFSKKAEAEGLIVMDDSTSIMRCTNKVYLADLLRANRVPTPKTLIVSKGDKQQLLAAAQELGLPMVLKIPDGSFSRGVVKVESPEELEQKAHTLFKQSALLLAQEFMYTDYDWRIGVLNGKPFYACKYFMARNHWQIYKHGEGSTAAGAWATLPTYEVPKVVLNAAVKAAGLIGDGLYGVDVKQKGNRAAVIEVNDNPSIESGVEDKYLGDELYRIILEEFIRRAEKKHNS</sequence>
<keyword evidence="2" id="KW-0067">ATP-binding</keyword>
<reference evidence="4 5" key="1">
    <citation type="journal article" date="2005" name="Nucleic Acids Res.">
        <title>Genomic blueprint of Hahella chejuensis, a marine microbe producing an algicidal agent.</title>
        <authorList>
            <person name="Jeong H."/>
            <person name="Yim J.H."/>
            <person name="Lee C."/>
            <person name="Choi S.-H."/>
            <person name="Park Y.K."/>
            <person name="Yoon S.H."/>
            <person name="Hur C.-G."/>
            <person name="Kang H.-Y."/>
            <person name="Kim D."/>
            <person name="Lee H.H."/>
            <person name="Park K.H."/>
            <person name="Park S.-H."/>
            <person name="Park H.-S."/>
            <person name="Lee H.K."/>
            <person name="Oh T.K."/>
            <person name="Kim J.F."/>
        </authorList>
    </citation>
    <scope>NUCLEOTIDE SEQUENCE [LARGE SCALE GENOMIC DNA]</scope>
    <source>
        <strain evidence="4 5">KCTC 2396</strain>
    </source>
</reference>
<dbReference type="PANTHER" id="PTHR21621:SF0">
    <property type="entry name" value="BETA-CITRYLGLUTAMATE SYNTHASE B-RELATED"/>
    <property type="match status" value="1"/>
</dbReference>
<dbReference type="EMBL" id="CP000155">
    <property type="protein sequence ID" value="ABC29402.1"/>
    <property type="molecule type" value="Genomic_DNA"/>
</dbReference>
<dbReference type="PANTHER" id="PTHR21621">
    <property type="entry name" value="RIBOSOMAL PROTEIN S6 MODIFICATION PROTEIN"/>
    <property type="match status" value="1"/>
</dbReference>
<dbReference type="SUPFAM" id="SSF56059">
    <property type="entry name" value="Glutathione synthetase ATP-binding domain-like"/>
    <property type="match status" value="1"/>
</dbReference>
<feature type="domain" description="ATP-grasp" evidence="3">
    <location>
        <begin position="289"/>
        <end position="481"/>
    </location>
</feature>
<dbReference type="GO" id="GO:0005524">
    <property type="term" value="F:ATP binding"/>
    <property type="evidence" value="ECO:0007669"/>
    <property type="project" value="UniProtKB-UniRule"/>
</dbReference>